<evidence type="ECO:0000313" key="3">
    <source>
        <dbReference type="Proteomes" id="UP000192591"/>
    </source>
</evidence>
<sequence>MAVPPGQTATTSESNGVRSIPGRVSPTIELPSDPAELASRAAPLLGWQGTVLPQLTLFGRRVFVVARLRPDAHAERIATGLRPVTDRATVATWTWPELARVAPPPAVHIAGVLAVARHWRTGMAAAVPFARYGEAAMVLPTSITMSHDYVDHCLPRARMYGIGTVAADENATVDLDVTCGEDRIMLGDDEVWRWVHEVAYERLLACEAAGSTACERRDG</sequence>
<reference evidence="2 3" key="1">
    <citation type="submission" date="2017-02" db="EMBL/GenBank/DDBJ databases">
        <title>Draft genome of Saccharomonospora sp. 154.</title>
        <authorList>
            <person name="Alonso-Carmona G.S."/>
            <person name="De La Haba R."/>
            <person name="Vera-Gargallo B."/>
            <person name="Sandoval-Trujillo A.H."/>
            <person name="Ramirez-Duran N."/>
            <person name="Ventosa A."/>
        </authorList>
    </citation>
    <scope>NUCLEOTIDE SEQUENCE [LARGE SCALE GENOMIC DNA]</scope>
    <source>
        <strain evidence="2 3">LRS4.154</strain>
    </source>
</reference>
<dbReference type="EMBL" id="MWIH01000006">
    <property type="protein sequence ID" value="OQO91220.1"/>
    <property type="molecule type" value="Genomic_DNA"/>
</dbReference>
<dbReference type="STRING" id="1962155.B1813_14490"/>
<keyword evidence="3" id="KW-1185">Reference proteome</keyword>
<feature type="compositionally biased region" description="Polar residues" evidence="1">
    <location>
        <begin position="7"/>
        <end position="17"/>
    </location>
</feature>
<organism evidence="2 3">
    <name type="scientific">Saccharomonospora piscinae</name>
    <dbReference type="NCBI Taxonomy" id="687388"/>
    <lineage>
        <taxon>Bacteria</taxon>
        <taxon>Bacillati</taxon>
        <taxon>Actinomycetota</taxon>
        <taxon>Actinomycetes</taxon>
        <taxon>Pseudonocardiales</taxon>
        <taxon>Pseudonocardiaceae</taxon>
        <taxon>Saccharomonospora</taxon>
    </lineage>
</organism>
<gene>
    <name evidence="2" type="ORF">B1813_14490</name>
</gene>
<accession>A0A1V9A2F7</accession>
<feature type="region of interest" description="Disordered" evidence="1">
    <location>
        <begin position="1"/>
        <end position="25"/>
    </location>
</feature>
<proteinExistence type="predicted"/>
<dbReference type="AlphaFoldDB" id="A0A1V9A2F7"/>
<dbReference type="Proteomes" id="UP000192591">
    <property type="component" value="Unassembled WGS sequence"/>
</dbReference>
<name>A0A1V9A2F7_SACPI</name>
<evidence type="ECO:0000256" key="1">
    <source>
        <dbReference type="SAM" id="MobiDB-lite"/>
    </source>
</evidence>
<dbReference type="RefSeq" id="WP_081193493.1">
    <property type="nucleotide sequence ID" value="NZ_MWIH01000006.1"/>
</dbReference>
<protein>
    <submittedName>
        <fullName evidence="2">Uncharacterized protein</fullName>
    </submittedName>
</protein>
<evidence type="ECO:0000313" key="2">
    <source>
        <dbReference type="EMBL" id="OQO91220.1"/>
    </source>
</evidence>
<comment type="caution">
    <text evidence="2">The sequence shown here is derived from an EMBL/GenBank/DDBJ whole genome shotgun (WGS) entry which is preliminary data.</text>
</comment>